<name>A0A238D7N5_THIDL</name>
<evidence type="ECO:0000313" key="2">
    <source>
        <dbReference type="EMBL" id="SBP89333.1"/>
    </source>
</evidence>
<reference evidence="2" key="1">
    <citation type="submission" date="2016-06" db="EMBL/GenBank/DDBJ databases">
        <authorList>
            <person name="Kjaerup R.B."/>
            <person name="Dalgaard T.S."/>
            <person name="Juul-Madsen H.R."/>
        </authorList>
    </citation>
    <scope>NUCLEOTIDE SEQUENCE [LARGE SCALE GENOMIC DNA]</scope>
    <source>
        <strain evidence="2">DSM 16361</strain>
    </source>
</reference>
<organism evidence="2 3">
    <name type="scientific">Thiomonas delicata</name>
    <name type="common">Thiomonas cuprina</name>
    <dbReference type="NCBI Taxonomy" id="364030"/>
    <lineage>
        <taxon>Bacteria</taxon>
        <taxon>Pseudomonadati</taxon>
        <taxon>Pseudomonadota</taxon>
        <taxon>Betaproteobacteria</taxon>
        <taxon>Burkholderiales</taxon>
        <taxon>Thiomonas</taxon>
    </lineage>
</organism>
<proteinExistence type="predicted"/>
<feature type="region of interest" description="Disordered" evidence="1">
    <location>
        <begin position="1"/>
        <end position="81"/>
    </location>
</feature>
<evidence type="ECO:0000256" key="1">
    <source>
        <dbReference type="SAM" id="MobiDB-lite"/>
    </source>
</evidence>
<sequence length="81" mass="8220">MTSIKDKLASSVRQAKSATPSKTAAAKPAAPRPAAKGAKQTSTQPAPARQAAAPARIQGTGANLEPASSAQALFPDRVWPD</sequence>
<gene>
    <name evidence="2" type="ORF">THIARS_70953</name>
</gene>
<feature type="compositionally biased region" description="Low complexity" evidence="1">
    <location>
        <begin position="15"/>
        <end position="56"/>
    </location>
</feature>
<keyword evidence="3" id="KW-1185">Reference proteome</keyword>
<dbReference type="Proteomes" id="UP000214566">
    <property type="component" value="Unassembled WGS sequence"/>
</dbReference>
<dbReference type="RefSeq" id="WP_094161426.1">
    <property type="nucleotide sequence ID" value="NZ_LT592171.1"/>
</dbReference>
<protein>
    <submittedName>
        <fullName evidence="2">Uncharacterized protein</fullName>
    </submittedName>
</protein>
<dbReference type="EMBL" id="FLMQ01000056">
    <property type="protein sequence ID" value="SBP89333.1"/>
    <property type="molecule type" value="Genomic_DNA"/>
</dbReference>
<dbReference type="AlphaFoldDB" id="A0A238D7N5"/>
<accession>A0A238D7N5</accession>
<evidence type="ECO:0000313" key="3">
    <source>
        <dbReference type="Proteomes" id="UP000214566"/>
    </source>
</evidence>